<evidence type="ECO:0000256" key="4">
    <source>
        <dbReference type="SAM" id="MobiDB-lite"/>
    </source>
</evidence>
<feature type="region of interest" description="Disordered" evidence="4">
    <location>
        <begin position="770"/>
        <end position="807"/>
    </location>
</feature>
<feature type="region of interest" description="Disordered" evidence="4">
    <location>
        <begin position="823"/>
        <end position="843"/>
    </location>
</feature>
<feature type="region of interest" description="Disordered" evidence="4">
    <location>
        <begin position="282"/>
        <end position="313"/>
    </location>
</feature>
<evidence type="ECO:0000256" key="3">
    <source>
        <dbReference type="ARBA" id="ARBA00023242"/>
    </source>
</evidence>
<name>A0AAN7BB97_9PEZI</name>
<gene>
    <name evidence="5" type="ORF">QBC37DRAFT_415686</name>
</gene>
<comment type="caution">
    <text evidence="5">The sequence shown here is derived from an EMBL/GenBank/DDBJ whole genome shotgun (WGS) entry which is preliminary data.</text>
</comment>
<dbReference type="SUPFAM" id="SSF48371">
    <property type="entry name" value="ARM repeat"/>
    <property type="match status" value="1"/>
</dbReference>
<accession>A0AAN7BB97</accession>
<reference evidence="5" key="1">
    <citation type="journal article" date="2023" name="Mol. Phylogenet. Evol.">
        <title>Genome-scale phylogeny and comparative genomics of the fungal order Sordariales.</title>
        <authorList>
            <person name="Hensen N."/>
            <person name="Bonometti L."/>
            <person name="Westerberg I."/>
            <person name="Brannstrom I.O."/>
            <person name="Guillou S."/>
            <person name="Cros-Aarteil S."/>
            <person name="Calhoun S."/>
            <person name="Haridas S."/>
            <person name="Kuo A."/>
            <person name="Mondo S."/>
            <person name="Pangilinan J."/>
            <person name="Riley R."/>
            <person name="LaButti K."/>
            <person name="Andreopoulos B."/>
            <person name="Lipzen A."/>
            <person name="Chen C."/>
            <person name="Yan M."/>
            <person name="Daum C."/>
            <person name="Ng V."/>
            <person name="Clum A."/>
            <person name="Steindorff A."/>
            <person name="Ohm R.A."/>
            <person name="Martin F."/>
            <person name="Silar P."/>
            <person name="Natvig D.O."/>
            <person name="Lalanne C."/>
            <person name="Gautier V."/>
            <person name="Ament-Velasquez S.L."/>
            <person name="Kruys A."/>
            <person name="Hutchinson M.I."/>
            <person name="Powell A.J."/>
            <person name="Barry K."/>
            <person name="Miller A.N."/>
            <person name="Grigoriev I.V."/>
            <person name="Debuchy R."/>
            <person name="Gladieux P."/>
            <person name="Hiltunen Thoren M."/>
            <person name="Johannesson H."/>
        </authorList>
    </citation>
    <scope>NUCLEOTIDE SEQUENCE</scope>
    <source>
        <strain evidence="5">PSN293</strain>
    </source>
</reference>
<dbReference type="Pfam" id="PF04931">
    <property type="entry name" value="DNA_pol_phi"/>
    <property type="match status" value="1"/>
</dbReference>
<feature type="compositionally biased region" description="Basic and acidic residues" evidence="4">
    <location>
        <begin position="1075"/>
        <end position="1109"/>
    </location>
</feature>
<reference evidence="5" key="2">
    <citation type="submission" date="2023-05" db="EMBL/GenBank/DDBJ databases">
        <authorList>
            <consortium name="Lawrence Berkeley National Laboratory"/>
            <person name="Steindorff A."/>
            <person name="Hensen N."/>
            <person name="Bonometti L."/>
            <person name="Westerberg I."/>
            <person name="Brannstrom I.O."/>
            <person name="Guillou S."/>
            <person name="Cros-Aarteil S."/>
            <person name="Calhoun S."/>
            <person name="Haridas S."/>
            <person name="Kuo A."/>
            <person name="Mondo S."/>
            <person name="Pangilinan J."/>
            <person name="Riley R."/>
            <person name="Labutti K."/>
            <person name="Andreopoulos B."/>
            <person name="Lipzen A."/>
            <person name="Chen C."/>
            <person name="Yanf M."/>
            <person name="Daum C."/>
            <person name="Ng V."/>
            <person name="Clum A."/>
            <person name="Ohm R."/>
            <person name="Martin F."/>
            <person name="Silar P."/>
            <person name="Natvig D."/>
            <person name="Lalanne C."/>
            <person name="Gautier V."/>
            <person name="Ament-Velasquez S.L."/>
            <person name="Kruys A."/>
            <person name="Hutchinson M.I."/>
            <person name="Powell A.J."/>
            <person name="Barry K."/>
            <person name="Miller A.N."/>
            <person name="Grigoriev I.V."/>
            <person name="Debuchy R."/>
            <person name="Gladieux P."/>
            <person name="Thoren M.H."/>
            <person name="Johannesson H."/>
        </authorList>
    </citation>
    <scope>NUCLEOTIDE SEQUENCE</scope>
    <source>
        <strain evidence="5">PSN293</strain>
    </source>
</reference>
<feature type="region of interest" description="Disordered" evidence="4">
    <location>
        <begin position="1"/>
        <end position="35"/>
    </location>
</feature>
<dbReference type="GO" id="GO:0005730">
    <property type="term" value="C:nucleolus"/>
    <property type="evidence" value="ECO:0007669"/>
    <property type="project" value="InterPro"/>
</dbReference>
<evidence type="ECO:0000313" key="5">
    <source>
        <dbReference type="EMBL" id="KAK4216967.1"/>
    </source>
</evidence>
<feature type="region of interest" description="Disordered" evidence="4">
    <location>
        <begin position="1075"/>
        <end position="1132"/>
    </location>
</feature>
<dbReference type="Proteomes" id="UP001301769">
    <property type="component" value="Unassembled WGS sequence"/>
</dbReference>
<protein>
    <submittedName>
        <fullName evidence="5">DNA polymerase V</fullName>
    </submittedName>
</protein>
<feature type="region of interest" description="Disordered" evidence="4">
    <location>
        <begin position="720"/>
        <end position="758"/>
    </location>
</feature>
<keyword evidence="6" id="KW-1185">Reference proteome</keyword>
<keyword evidence="3" id="KW-0539">Nucleus</keyword>
<dbReference type="GO" id="GO:0000182">
    <property type="term" value="F:rDNA binding"/>
    <property type="evidence" value="ECO:0007669"/>
    <property type="project" value="TreeGrafter"/>
</dbReference>
<evidence type="ECO:0000256" key="1">
    <source>
        <dbReference type="ARBA" id="ARBA00004123"/>
    </source>
</evidence>
<feature type="compositionally biased region" description="Acidic residues" evidence="4">
    <location>
        <begin position="735"/>
        <end position="758"/>
    </location>
</feature>
<dbReference type="InterPro" id="IPR016024">
    <property type="entry name" value="ARM-type_fold"/>
</dbReference>
<dbReference type="InterPro" id="IPR007015">
    <property type="entry name" value="DNA_pol_V/MYBBP1A"/>
</dbReference>
<dbReference type="PANTHER" id="PTHR13213">
    <property type="entry name" value="MYB-BINDING PROTEIN 1A FAMILY MEMBER"/>
    <property type="match status" value="1"/>
</dbReference>
<evidence type="ECO:0000313" key="6">
    <source>
        <dbReference type="Proteomes" id="UP001301769"/>
    </source>
</evidence>
<comment type="subcellular location">
    <subcellularLocation>
        <location evidence="1">Nucleus</location>
    </subcellularLocation>
</comment>
<sequence>MGSKRKRNNREPSAPEQSNSQKRSKPSSSKKELDKSPFALNLSIEERRREHSLYELLGSEDIGDRINAADAIVSGLLNSPEPVLLRHLEKRLFRGLASGRNASRLGFSLVLTEILGQLFGSAGLAKKTYTGLTFDKVLNILVEKTSPGGGSSSGAGGIGGGQAERDHYFGQVFGIECFVRSGILWAEEKRWEAVLQILLKLMQKKSWLRSQCGWIIVQAVQYMTQAAMVEETLLVLIEEGIVKTPEGVGIWIVALDKFPDLKLPKASPWRNPLATTTLQSLPPVLKDSGRDTSNQNPSQNDQQSEGSGKKGPKQANWTAQLHFVWDLILAHYAKLGKSADAAAAEQFRQFWERVVDQGFFSKSSSDSQKFSGFMIFQKMLEGASSCPFILDALFSKNLMGCLMNQAAKEDRFLHRAALKALKAIEVAVEKDPSFLPAVLKQLLGGHGAYNFDQRTNTKTVDKILQFTTPTTVKAVIKTLKLKDASKSGLDDESKYYQALGGYLFRLANVPSESDGESAGSSKSVPGTAITLLAELAYSNKSVPEGIKEALRTRTTSAFARLVKRPEDFGHLCNAILSIETDLNPEDEVATLVLPQAYERLKDLLEPVPESSGKTKGGKTAAAAGAPRQALALLYAVGILQFYNEEPDVVDLFDELDECYTKLSKEDKDEEEEGVAEYLVEILLAMVARPSSLMRQVSQQVFEAFTSLMTSEALKLLTDPLAADESEKGQQALFSTEDEDMADAEAGSDDEEEDEEGLDSDVELVDLEDAGSEVPDVDSDDEASDSDSNDDKSDEEEEKDETTDKNQEELDALDNALASVLKSHRLDKDVDAPDDDSDGSDMTDSEMMAVDQKLAEIFKQRAKTTSKKKEKKDAKDTVVNFKHRVLDLLAIFAKNEAARLNPLVFEIILPLLHLVRTTTVKALGNRGCEVILALSGQLKKARGMISKEEDVDIDTEELMALLEEIHEEASKDPSHAFARAVSTASLAVASVLLAASPSTAVDKGDEDEDDKEEENDVEAGVFGLYAATQRKWFNGEVKIQASFFSDWLNWCQSHAAAAVAAKEAAFKEAVIKKEAEKREKEAEKKEKKVAAKKEVVKENGEKKKGKEQKVNGKAKKGKGKKGKKDDSDVEMED</sequence>
<proteinExistence type="inferred from homology"/>
<dbReference type="GO" id="GO:0006355">
    <property type="term" value="P:regulation of DNA-templated transcription"/>
    <property type="evidence" value="ECO:0007669"/>
    <property type="project" value="InterPro"/>
</dbReference>
<feature type="compositionally biased region" description="Acidic residues" evidence="4">
    <location>
        <begin position="770"/>
        <end position="800"/>
    </location>
</feature>
<feature type="compositionally biased region" description="Acidic residues" evidence="4">
    <location>
        <begin position="831"/>
        <end position="843"/>
    </location>
</feature>
<feature type="compositionally biased region" description="Basic residues" evidence="4">
    <location>
        <begin position="1111"/>
        <end position="1121"/>
    </location>
</feature>
<dbReference type="EMBL" id="MU858063">
    <property type="protein sequence ID" value="KAK4216967.1"/>
    <property type="molecule type" value="Genomic_DNA"/>
</dbReference>
<comment type="similarity">
    <text evidence="2">Belongs to the MYBBP1A family.</text>
</comment>
<organism evidence="5 6">
    <name type="scientific">Rhypophila decipiens</name>
    <dbReference type="NCBI Taxonomy" id="261697"/>
    <lineage>
        <taxon>Eukaryota</taxon>
        <taxon>Fungi</taxon>
        <taxon>Dikarya</taxon>
        <taxon>Ascomycota</taxon>
        <taxon>Pezizomycotina</taxon>
        <taxon>Sordariomycetes</taxon>
        <taxon>Sordariomycetidae</taxon>
        <taxon>Sordariales</taxon>
        <taxon>Naviculisporaceae</taxon>
        <taxon>Rhypophila</taxon>
    </lineage>
</organism>
<feature type="compositionally biased region" description="Low complexity" evidence="4">
    <location>
        <begin position="293"/>
        <end position="304"/>
    </location>
</feature>
<dbReference type="AlphaFoldDB" id="A0AAN7BB97"/>
<dbReference type="PANTHER" id="PTHR13213:SF2">
    <property type="entry name" value="MYB-BINDING PROTEIN 1A"/>
    <property type="match status" value="1"/>
</dbReference>
<evidence type="ECO:0000256" key="2">
    <source>
        <dbReference type="ARBA" id="ARBA00006809"/>
    </source>
</evidence>